<dbReference type="AlphaFoldDB" id="A0A660E6R4"/>
<dbReference type="InterPro" id="IPR051122">
    <property type="entry name" value="SDR_DHRS6-like"/>
</dbReference>
<protein>
    <submittedName>
        <fullName evidence="3">Short-chain dehydrogenase [Lactobacillus koreensis]</fullName>
    </submittedName>
</protein>
<dbReference type="PRINTS" id="PR00080">
    <property type="entry name" value="SDRFAMILY"/>
</dbReference>
<dbReference type="InterPro" id="IPR036291">
    <property type="entry name" value="NAD(P)-bd_dom_sf"/>
</dbReference>
<evidence type="ECO:0000313" key="3">
    <source>
        <dbReference type="EMBL" id="VDG28767.1"/>
    </source>
</evidence>
<dbReference type="PROSITE" id="PS00061">
    <property type="entry name" value="ADH_SHORT"/>
    <property type="match status" value="1"/>
</dbReference>
<dbReference type="SUPFAM" id="SSF51735">
    <property type="entry name" value="NAD(P)-binding Rossmann-fold domains"/>
    <property type="match status" value="1"/>
</dbReference>
<sequence>MTKTVVITGGVSGMGLSATKLFLSHGWQVAMADYNADLGAKVYQELSQQYSSKQVIFVPTNVAELDSVMTLKDAVLKQFGHVDSVINNAGVFTPGRLDEVEEAAWDRVMAIDVKSILLTAKAFIPGMMAQKQGTIVNTASVSGLMGDYNMAAYSAAKGAVANLVKSMALDYAPYQIRVNNVAPGPTNTPMFQANPQAVIDEFIQASPLKRLVEPADVARAMYFLATDASDPITGQTLPVTAGFGLYSGQPVQ</sequence>
<dbReference type="RefSeq" id="WP_130851851.1">
    <property type="nucleotide sequence ID" value="NZ_UYIG01000123.1"/>
</dbReference>
<comment type="similarity">
    <text evidence="1">Belongs to the short-chain dehydrogenases/reductases (SDR) family.</text>
</comment>
<dbReference type="InterPro" id="IPR002347">
    <property type="entry name" value="SDR_fam"/>
</dbReference>
<keyword evidence="4" id="KW-1185">Reference proteome</keyword>
<evidence type="ECO:0000256" key="1">
    <source>
        <dbReference type="ARBA" id="ARBA00006484"/>
    </source>
</evidence>
<dbReference type="GO" id="GO:0008206">
    <property type="term" value="P:bile acid metabolic process"/>
    <property type="evidence" value="ECO:0007669"/>
    <property type="project" value="UniProtKB-ARBA"/>
</dbReference>
<proteinExistence type="inferred from homology"/>
<reference evidence="3 4" key="1">
    <citation type="submission" date="2018-11" db="EMBL/GenBank/DDBJ databases">
        <authorList>
            <person name="Wuyts S."/>
        </authorList>
    </citation>
    <scope>NUCLEOTIDE SEQUENCE [LARGE SCALE GENOMIC DNA]</scope>
    <source>
        <strain evidence="3">Lactobacillus mudanjiangensis AMBF249</strain>
    </source>
</reference>
<gene>
    <name evidence="3" type="ORF">MUDAN_MDHGFNIF_03173</name>
</gene>
<dbReference type="PANTHER" id="PTHR43477">
    <property type="entry name" value="DIHYDROANTICAPSIN 7-DEHYDROGENASE"/>
    <property type="match status" value="1"/>
</dbReference>
<dbReference type="CDD" id="cd05233">
    <property type="entry name" value="SDR_c"/>
    <property type="match status" value="1"/>
</dbReference>
<dbReference type="GO" id="GO:0016491">
    <property type="term" value="F:oxidoreductase activity"/>
    <property type="evidence" value="ECO:0007669"/>
    <property type="project" value="UniProtKB-KW"/>
</dbReference>
<dbReference type="Proteomes" id="UP000289996">
    <property type="component" value="Unassembled WGS sequence"/>
</dbReference>
<keyword evidence="2" id="KW-0560">Oxidoreductase</keyword>
<dbReference type="FunFam" id="3.40.50.720:FF:000084">
    <property type="entry name" value="Short-chain dehydrogenase reductase"/>
    <property type="match status" value="1"/>
</dbReference>
<dbReference type="InterPro" id="IPR020904">
    <property type="entry name" value="Sc_DH/Rdtase_CS"/>
</dbReference>
<name>A0A660E6R4_9LACO</name>
<dbReference type="PRINTS" id="PR00081">
    <property type="entry name" value="GDHRDH"/>
</dbReference>
<evidence type="ECO:0000256" key="2">
    <source>
        <dbReference type="ARBA" id="ARBA00023002"/>
    </source>
</evidence>
<dbReference type="PANTHER" id="PTHR43477:SF1">
    <property type="entry name" value="DIHYDROANTICAPSIN 7-DEHYDROGENASE"/>
    <property type="match status" value="1"/>
</dbReference>
<dbReference type="Pfam" id="PF13561">
    <property type="entry name" value="adh_short_C2"/>
    <property type="match status" value="1"/>
</dbReference>
<organism evidence="3 4">
    <name type="scientific">Lactiplantibacillus mudanjiangensis</name>
    <dbReference type="NCBI Taxonomy" id="1296538"/>
    <lineage>
        <taxon>Bacteria</taxon>
        <taxon>Bacillati</taxon>
        <taxon>Bacillota</taxon>
        <taxon>Bacilli</taxon>
        <taxon>Lactobacillales</taxon>
        <taxon>Lactobacillaceae</taxon>
        <taxon>Lactiplantibacillus</taxon>
    </lineage>
</organism>
<evidence type="ECO:0000313" key="4">
    <source>
        <dbReference type="Proteomes" id="UP000289996"/>
    </source>
</evidence>
<accession>A0A660E6R4</accession>
<dbReference type="OrthoDB" id="9805904at2"/>
<dbReference type="Gene3D" id="3.40.50.720">
    <property type="entry name" value="NAD(P)-binding Rossmann-like Domain"/>
    <property type="match status" value="1"/>
</dbReference>
<dbReference type="EMBL" id="UYIG01000123">
    <property type="protein sequence ID" value="VDG28767.1"/>
    <property type="molecule type" value="Genomic_DNA"/>
</dbReference>